<dbReference type="Proteomes" id="UP000729290">
    <property type="component" value="Unassembled WGS sequence"/>
</dbReference>
<dbReference type="InterPro" id="IPR017946">
    <property type="entry name" value="PLC-like_Pdiesterase_TIM-brl"/>
</dbReference>
<keyword evidence="5" id="KW-1185">Reference proteome</keyword>
<accession>A0ABS2GA86</accession>
<evidence type="ECO:0000256" key="2">
    <source>
        <dbReference type="SAM" id="SignalP"/>
    </source>
</evidence>
<proteinExistence type="predicted"/>
<name>A0ABS2GA86_9FIRM</name>
<protein>
    <recommendedName>
        <fullName evidence="3">GP-PDE domain-containing protein</fullName>
    </recommendedName>
</protein>
<dbReference type="Pfam" id="PF03009">
    <property type="entry name" value="GDPD"/>
    <property type="match status" value="1"/>
</dbReference>
<feature type="signal peptide" evidence="2">
    <location>
        <begin position="1"/>
        <end position="27"/>
    </location>
</feature>
<evidence type="ECO:0000259" key="3">
    <source>
        <dbReference type="Pfam" id="PF03009"/>
    </source>
</evidence>
<reference evidence="4 5" key="1">
    <citation type="journal article" date="2021" name="Sci. Rep.">
        <title>The distribution of antibiotic resistance genes in chicken gut microbiota commensals.</title>
        <authorList>
            <person name="Juricova H."/>
            <person name="Matiasovicova J."/>
            <person name="Kubasova T."/>
            <person name="Cejkova D."/>
            <person name="Rychlik I."/>
        </authorList>
    </citation>
    <scope>NUCLEOTIDE SEQUENCE [LARGE SCALE GENOMIC DNA]</scope>
    <source>
        <strain evidence="4 5">An431b</strain>
    </source>
</reference>
<gene>
    <name evidence="4" type="ORF">H9X83_09465</name>
</gene>
<feature type="region of interest" description="Disordered" evidence="1">
    <location>
        <begin position="423"/>
        <end position="466"/>
    </location>
</feature>
<evidence type="ECO:0000256" key="1">
    <source>
        <dbReference type="SAM" id="MobiDB-lite"/>
    </source>
</evidence>
<dbReference type="RefSeq" id="WP_205134131.1">
    <property type="nucleotide sequence ID" value="NZ_JACSNT010000013.1"/>
</dbReference>
<feature type="domain" description="GP-PDE" evidence="3">
    <location>
        <begin position="218"/>
        <end position="273"/>
    </location>
</feature>
<dbReference type="Gene3D" id="3.20.20.190">
    <property type="entry name" value="Phosphatidylinositol (PI) phosphodiesterase"/>
    <property type="match status" value="1"/>
</dbReference>
<evidence type="ECO:0000313" key="4">
    <source>
        <dbReference type="EMBL" id="MBM6878379.1"/>
    </source>
</evidence>
<evidence type="ECO:0000313" key="5">
    <source>
        <dbReference type="Proteomes" id="UP000729290"/>
    </source>
</evidence>
<dbReference type="SUPFAM" id="SSF51695">
    <property type="entry name" value="PLC-like phosphodiesterases"/>
    <property type="match status" value="1"/>
</dbReference>
<comment type="caution">
    <text evidence="4">The sequence shown here is derived from an EMBL/GenBank/DDBJ whole genome shotgun (WGS) entry which is preliminary data.</text>
</comment>
<sequence length="466" mass="51491">MKTKRLSAMAMAAMLGVLLAPGRAAYAAEAGWTAENPLIAHALGEYDGKIETNSKEAFIASWENGYRVLEADFIYTSDNALAVRHDFDKDGSYYRLEIRPSGSLEMSSQAFQQNPIIYEQTPMMAADLLYLMAEYQDVYLVTDTKDTDEATVKKQFADLKKIAENIGHPEVLDRIIPQIYNESMLTWVKSVYDFPQWIYTLYQAGTVDYAETAQFCADHNIGVVTIEKSKVTAQIVETFRAKGIQVYAHTVNRYLQFEDLLVMGVSGIYTDSIKPYELDWVGLSNSRSIVQKQVKLKNSEFTLDTIDIMGVEYVRLRDFAAMMSSAGGGFSAVYSPDSDTLALKSSGKFTTLGNELLLTDSDHLITQKADNLLTYNGDAVTMQGYTVDGDLFYPLQELLRMTDRHITQTETGFVIQTGAAVEEAQAPAEDANAAAETEETTASAPAEETTVPAEDAEPAAAQVDSE</sequence>
<dbReference type="CDD" id="cd08583">
    <property type="entry name" value="PI-PLCc_GDPD_SF_unchar1"/>
    <property type="match status" value="1"/>
</dbReference>
<feature type="chain" id="PRO_5047525929" description="GP-PDE domain-containing protein" evidence="2">
    <location>
        <begin position="28"/>
        <end position="466"/>
    </location>
</feature>
<dbReference type="EMBL" id="JACSNV010000013">
    <property type="protein sequence ID" value="MBM6878379.1"/>
    <property type="molecule type" value="Genomic_DNA"/>
</dbReference>
<dbReference type="InterPro" id="IPR030395">
    <property type="entry name" value="GP_PDE_dom"/>
</dbReference>
<keyword evidence="2" id="KW-0732">Signal</keyword>
<organism evidence="4 5">
    <name type="scientific">Anaerotignum lactatifermentans</name>
    <dbReference type="NCBI Taxonomy" id="160404"/>
    <lineage>
        <taxon>Bacteria</taxon>
        <taxon>Bacillati</taxon>
        <taxon>Bacillota</taxon>
        <taxon>Clostridia</taxon>
        <taxon>Lachnospirales</taxon>
        <taxon>Anaerotignaceae</taxon>
        <taxon>Anaerotignum</taxon>
    </lineage>
</organism>